<dbReference type="InterPro" id="IPR036259">
    <property type="entry name" value="MFS_trans_sf"/>
</dbReference>
<dbReference type="Pfam" id="PF07690">
    <property type="entry name" value="MFS_1"/>
    <property type="match status" value="1"/>
</dbReference>
<dbReference type="SUPFAM" id="SSF103473">
    <property type="entry name" value="MFS general substrate transporter"/>
    <property type="match status" value="1"/>
</dbReference>
<dbReference type="PANTHER" id="PTHR43826">
    <property type="entry name" value="GLUCOSE-6-PHOSPHATE EXCHANGER SLC37A4"/>
    <property type="match status" value="1"/>
</dbReference>
<dbReference type="AlphaFoldDB" id="B3RSQ3"/>
<feature type="transmembrane region" description="Helical" evidence="5">
    <location>
        <begin position="122"/>
        <end position="144"/>
    </location>
</feature>
<evidence type="ECO:0000256" key="4">
    <source>
        <dbReference type="ARBA" id="ARBA00023136"/>
    </source>
</evidence>
<evidence type="ECO:0000256" key="1">
    <source>
        <dbReference type="ARBA" id="ARBA00004127"/>
    </source>
</evidence>
<keyword evidence="2 5" id="KW-0812">Transmembrane</keyword>
<organism evidence="6 7">
    <name type="scientific">Trichoplax adhaerens</name>
    <name type="common">Trichoplax reptans</name>
    <dbReference type="NCBI Taxonomy" id="10228"/>
    <lineage>
        <taxon>Eukaryota</taxon>
        <taxon>Metazoa</taxon>
        <taxon>Placozoa</taxon>
        <taxon>Uniplacotomia</taxon>
        <taxon>Trichoplacea</taxon>
        <taxon>Trichoplacidae</taxon>
        <taxon>Trichoplax</taxon>
    </lineage>
</organism>
<dbReference type="HOGENOM" id="CLU_1009462_0_0_1"/>
<accession>B3RSQ3</accession>
<evidence type="ECO:0000313" key="7">
    <source>
        <dbReference type="Proteomes" id="UP000009022"/>
    </source>
</evidence>
<dbReference type="EMBL" id="DS985243">
    <property type="protein sequence ID" value="EDV27093.1"/>
    <property type="molecule type" value="Genomic_DNA"/>
</dbReference>
<dbReference type="Gene3D" id="1.20.1250.20">
    <property type="entry name" value="MFS general substrate transporter like domains"/>
    <property type="match status" value="1"/>
</dbReference>
<comment type="subcellular location">
    <subcellularLocation>
        <location evidence="1">Endomembrane system</location>
        <topology evidence="1">Multi-pass membrane protein</topology>
    </subcellularLocation>
</comment>
<dbReference type="CTD" id="6751767"/>
<dbReference type="PhylomeDB" id="B3RSQ3"/>
<feature type="transmembrane region" description="Helical" evidence="5">
    <location>
        <begin position="151"/>
        <end position="169"/>
    </location>
</feature>
<dbReference type="InterPro" id="IPR051337">
    <property type="entry name" value="OPA_Antiporter"/>
</dbReference>
<evidence type="ECO:0008006" key="8">
    <source>
        <dbReference type="Google" id="ProtNLM"/>
    </source>
</evidence>
<reference evidence="6 7" key="1">
    <citation type="journal article" date="2008" name="Nature">
        <title>The Trichoplax genome and the nature of placozoans.</title>
        <authorList>
            <person name="Srivastava M."/>
            <person name="Begovic E."/>
            <person name="Chapman J."/>
            <person name="Putnam N.H."/>
            <person name="Hellsten U."/>
            <person name="Kawashima T."/>
            <person name="Kuo A."/>
            <person name="Mitros T."/>
            <person name="Salamov A."/>
            <person name="Carpenter M.L."/>
            <person name="Signorovitch A.Y."/>
            <person name="Moreno M.A."/>
            <person name="Kamm K."/>
            <person name="Grimwood J."/>
            <person name="Schmutz J."/>
            <person name="Shapiro H."/>
            <person name="Grigoriev I.V."/>
            <person name="Buss L.W."/>
            <person name="Schierwater B."/>
            <person name="Dellaporta S.L."/>
            <person name="Rokhsar D.S."/>
        </authorList>
    </citation>
    <scope>NUCLEOTIDE SEQUENCE [LARGE SCALE GENOMIC DNA]</scope>
    <source>
        <strain evidence="6 7">Grell-BS-1999</strain>
    </source>
</reference>
<feature type="transmembrane region" description="Helical" evidence="5">
    <location>
        <begin position="86"/>
        <end position="110"/>
    </location>
</feature>
<sequence>MTAFLIVSSNPPTSKIEIDHKQPKHFLLLLTGVFNYFAIKESPMSVGLPNLNEIELKESACLPRENPLDKLNWSSAVMHMLRDRTVWLMLLFVGGTTVLMEVQSFLPLFLRQYLKLDMGSAVYASCSFQIGSIGGVIFGGYLYDKLAAKKLTMFLNLCMIVCTGCYIFYWRMLPVMSKVDVFYTLFVIGFFLSIPYYLPASVFSMVYGGQRFSGTLAALLESLGFLLTMTFDYYAAVVVKEHGWSTFFGILAVASMGTTAIFFLVSSHPTLITRRH</sequence>
<keyword evidence="3 5" id="KW-1133">Transmembrane helix</keyword>
<dbReference type="InterPro" id="IPR011701">
    <property type="entry name" value="MFS"/>
</dbReference>
<dbReference type="GO" id="GO:0016020">
    <property type="term" value="C:membrane"/>
    <property type="evidence" value="ECO:0007669"/>
    <property type="project" value="UniProtKB-ARBA"/>
</dbReference>
<keyword evidence="4 5" id="KW-0472">Membrane</keyword>
<evidence type="ECO:0000256" key="3">
    <source>
        <dbReference type="ARBA" id="ARBA00022989"/>
    </source>
</evidence>
<dbReference type="GeneID" id="6751767"/>
<protein>
    <recommendedName>
        <fullName evidence="8">Major facilitator superfamily (MFS) profile domain-containing protein</fullName>
    </recommendedName>
</protein>
<gene>
    <name evidence="6" type="ORF">TRIADDRAFT_54689</name>
</gene>
<evidence type="ECO:0000256" key="2">
    <source>
        <dbReference type="ARBA" id="ARBA00022692"/>
    </source>
</evidence>
<proteinExistence type="predicted"/>
<dbReference type="InParanoid" id="B3RSQ3"/>
<feature type="transmembrane region" description="Helical" evidence="5">
    <location>
        <begin position="181"/>
        <end position="200"/>
    </location>
</feature>
<dbReference type="GO" id="GO:0012505">
    <property type="term" value="C:endomembrane system"/>
    <property type="evidence" value="ECO:0007669"/>
    <property type="project" value="UniProtKB-SubCell"/>
</dbReference>
<dbReference type="eggNOG" id="KOG2533">
    <property type="taxonomic scope" value="Eukaryota"/>
</dbReference>
<dbReference type="RefSeq" id="XP_002111089.1">
    <property type="nucleotide sequence ID" value="XM_002111053.1"/>
</dbReference>
<evidence type="ECO:0000313" key="6">
    <source>
        <dbReference type="EMBL" id="EDV27093.1"/>
    </source>
</evidence>
<dbReference type="PANTHER" id="PTHR43826:SF8">
    <property type="entry name" value="MAJOR FACILITATOR SUPERFAMILY (MFS) PROFILE DOMAIN-CONTAINING PROTEIN"/>
    <property type="match status" value="1"/>
</dbReference>
<dbReference type="Proteomes" id="UP000009022">
    <property type="component" value="Unassembled WGS sequence"/>
</dbReference>
<dbReference type="KEGG" id="tad:TRIADDRAFT_54689"/>
<feature type="transmembrane region" description="Helical" evidence="5">
    <location>
        <begin position="212"/>
        <end position="231"/>
    </location>
</feature>
<dbReference type="GO" id="GO:0022857">
    <property type="term" value="F:transmembrane transporter activity"/>
    <property type="evidence" value="ECO:0007669"/>
    <property type="project" value="InterPro"/>
</dbReference>
<name>B3RSQ3_TRIAD</name>
<evidence type="ECO:0000256" key="5">
    <source>
        <dbReference type="SAM" id="Phobius"/>
    </source>
</evidence>
<keyword evidence="7" id="KW-1185">Reference proteome</keyword>
<feature type="transmembrane region" description="Helical" evidence="5">
    <location>
        <begin position="243"/>
        <end position="265"/>
    </location>
</feature>